<feature type="binding site" evidence="7">
    <location>
        <position position="163"/>
    </location>
    <ligand>
        <name>substrate</name>
    </ligand>
</feature>
<feature type="site" description="Important for acyl-CoA specificity" evidence="7">
    <location>
        <position position="111"/>
    </location>
</feature>
<comment type="caution">
    <text evidence="7">Lacks conserved residue(s) required for the propagation of feature annotation.</text>
</comment>
<evidence type="ECO:0000256" key="3">
    <source>
        <dbReference type="ARBA" id="ARBA00022679"/>
    </source>
</evidence>
<feature type="site" description="Important for substrate specificity" evidence="7">
    <location>
        <position position="192"/>
    </location>
</feature>
<dbReference type="PANTHER" id="PTHR20919">
    <property type="entry name" value="HOMOSERINE O-SUCCINYLTRANSFERASE"/>
    <property type="match status" value="1"/>
</dbReference>
<sequence length="309" mass="36492">MPIKIPDHLPAKEILSQENIFVMGEQQAFHQDIRPLKIAILNLMPTKETTETQILRLLANTPLQVEFVLLHPKSHTSKNTSLEHLEMFYKTFDDIKHEQLDGMIITGAPVEQLEFEEVNYWEELRQIMDWTKENVTSTLHICWASQAGLYHHYGIPKYKLDRKVFGVFPHRVCKPNVKLLRGFDEVFYVPQSRHTEVSLEDIERVEELEILSVSDEAGMYITATKDGRQIFVTGHSEYDQNTLKWEYDRDIQRGMDMEIPKNYYPNDDPTKPPMVTWRAHANLLFSNWLNYYVYQETPYDWKTTKLLKK</sequence>
<dbReference type="EC" id="2.3.1.31" evidence="7"/>
<dbReference type="HAMAP" id="MF_00295">
    <property type="entry name" value="MetA_acyltransf"/>
    <property type="match status" value="1"/>
</dbReference>
<keyword evidence="3 7" id="KW-0808">Transferase</keyword>
<dbReference type="GO" id="GO:0008899">
    <property type="term" value="F:homoserine O-succinyltransferase activity"/>
    <property type="evidence" value="ECO:0007669"/>
    <property type="project" value="UniProtKB-EC"/>
</dbReference>
<dbReference type="Pfam" id="PF04204">
    <property type="entry name" value="HTS"/>
    <property type="match status" value="1"/>
</dbReference>
<evidence type="ECO:0000256" key="5">
    <source>
        <dbReference type="ARBA" id="ARBA00023315"/>
    </source>
</evidence>
<name>A0ABW3DIG6_9BACL</name>
<feature type="binding site" evidence="7">
    <location>
        <position position="192"/>
    </location>
    <ligand>
        <name>substrate</name>
    </ligand>
</feature>
<comment type="pathway">
    <text evidence="7">Amino-acid biosynthesis; L-methionine biosynthesis via de novo pathway; O-acetyl-L-homoserine from L-homoserine: step 1/1.</text>
</comment>
<evidence type="ECO:0000256" key="2">
    <source>
        <dbReference type="ARBA" id="ARBA00022605"/>
    </source>
</evidence>
<comment type="similarity">
    <text evidence="7">Belongs to the MetA family.</text>
</comment>
<dbReference type="PANTHER" id="PTHR20919:SF0">
    <property type="entry name" value="HOMOSERINE O-SUCCINYLTRANSFERASE"/>
    <property type="match status" value="1"/>
</dbReference>
<gene>
    <name evidence="8" type="primary">metA</name>
    <name evidence="7" type="synonym">metAA</name>
    <name evidence="8" type="ORF">ACFQ03_24995</name>
</gene>
<proteinExistence type="inferred from homology"/>
<evidence type="ECO:0000256" key="1">
    <source>
        <dbReference type="ARBA" id="ARBA00022490"/>
    </source>
</evidence>
<keyword evidence="1 7" id="KW-0963">Cytoplasm</keyword>
<dbReference type="CDD" id="cd03131">
    <property type="entry name" value="GATase1_HTS"/>
    <property type="match status" value="1"/>
</dbReference>
<keyword evidence="9" id="KW-1185">Reference proteome</keyword>
<comment type="subcellular location">
    <subcellularLocation>
        <location evidence="7">Cytoplasm</location>
    </subcellularLocation>
</comment>
<comment type="caution">
    <text evidence="8">The sequence shown here is derived from an EMBL/GenBank/DDBJ whole genome shotgun (WGS) entry which is preliminary data.</text>
</comment>
<dbReference type="Proteomes" id="UP001597120">
    <property type="component" value="Unassembled WGS sequence"/>
</dbReference>
<keyword evidence="2 7" id="KW-0028">Amino-acid biosynthesis</keyword>
<feature type="active site" evidence="7">
    <location>
        <position position="237"/>
    </location>
</feature>
<keyword evidence="4 7" id="KW-0486">Methionine biosynthesis</keyword>
<evidence type="ECO:0000313" key="9">
    <source>
        <dbReference type="Proteomes" id="UP001597120"/>
    </source>
</evidence>
<feature type="active site" description="Proton acceptor" evidence="7">
    <location>
        <position position="235"/>
    </location>
</feature>
<dbReference type="InterPro" id="IPR005697">
    <property type="entry name" value="HST_MetA"/>
</dbReference>
<dbReference type="InterPro" id="IPR029062">
    <property type="entry name" value="Class_I_gatase-like"/>
</dbReference>
<dbReference type="Gene3D" id="3.40.50.880">
    <property type="match status" value="1"/>
</dbReference>
<keyword evidence="5 7" id="KW-0012">Acyltransferase</keyword>
<organism evidence="8 9">
    <name type="scientific">Paenibacillus residui</name>
    <dbReference type="NCBI Taxonomy" id="629724"/>
    <lineage>
        <taxon>Bacteria</taxon>
        <taxon>Bacillati</taxon>
        <taxon>Bacillota</taxon>
        <taxon>Bacilli</taxon>
        <taxon>Bacillales</taxon>
        <taxon>Paenibacillaceae</taxon>
        <taxon>Paenibacillus</taxon>
    </lineage>
</organism>
<evidence type="ECO:0000313" key="8">
    <source>
        <dbReference type="EMBL" id="MFD0872384.1"/>
    </source>
</evidence>
<dbReference type="PIRSF" id="PIRSF000450">
    <property type="entry name" value="H_ser_succinyltr"/>
    <property type="match status" value="1"/>
</dbReference>
<accession>A0ABW3DIG6</accession>
<dbReference type="EMBL" id="JBHTIU010000107">
    <property type="protein sequence ID" value="MFD0872384.1"/>
    <property type="molecule type" value="Genomic_DNA"/>
</dbReference>
<comment type="function">
    <text evidence="7">Transfers an acetyl group from acetyl-CoA to L-homoserine, forming acetyl-L-homoserine.</text>
</comment>
<dbReference type="NCBIfam" id="TIGR01001">
    <property type="entry name" value="metA"/>
    <property type="match status" value="1"/>
</dbReference>
<reference evidence="9" key="1">
    <citation type="journal article" date="2019" name="Int. J. Syst. Evol. Microbiol.">
        <title>The Global Catalogue of Microorganisms (GCM) 10K type strain sequencing project: providing services to taxonomists for standard genome sequencing and annotation.</title>
        <authorList>
            <consortium name="The Broad Institute Genomics Platform"/>
            <consortium name="The Broad Institute Genome Sequencing Center for Infectious Disease"/>
            <person name="Wu L."/>
            <person name="Ma J."/>
        </authorList>
    </citation>
    <scope>NUCLEOTIDE SEQUENCE [LARGE SCALE GENOMIC DNA]</scope>
    <source>
        <strain evidence="9">CCUG 57263</strain>
    </source>
</reference>
<evidence type="ECO:0000256" key="7">
    <source>
        <dbReference type="HAMAP-Rule" id="MF_00295"/>
    </source>
</evidence>
<evidence type="ECO:0000256" key="6">
    <source>
        <dbReference type="ARBA" id="ARBA00049043"/>
    </source>
</evidence>
<dbReference type="InterPro" id="IPR033752">
    <property type="entry name" value="MetA_family"/>
</dbReference>
<dbReference type="RefSeq" id="WP_144941578.1">
    <property type="nucleotide sequence ID" value="NZ_JBHTIU010000107.1"/>
</dbReference>
<feature type="active site" description="Acyl-thioester intermediate" evidence="7">
    <location>
        <position position="142"/>
    </location>
</feature>
<evidence type="ECO:0000256" key="4">
    <source>
        <dbReference type="ARBA" id="ARBA00023167"/>
    </source>
</evidence>
<comment type="catalytic activity">
    <reaction evidence="6 7">
        <text>L-homoserine + acetyl-CoA = O-acetyl-L-homoserine + CoA</text>
        <dbReference type="Rhea" id="RHEA:13701"/>
        <dbReference type="ChEBI" id="CHEBI:57287"/>
        <dbReference type="ChEBI" id="CHEBI:57288"/>
        <dbReference type="ChEBI" id="CHEBI:57476"/>
        <dbReference type="ChEBI" id="CHEBI:57716"/>
        <dbReference type="EC" id="2.3.1.31"/>
    </reaction>
</comment>
<protein>
    <recommendedName>
        <fullName evidence="7">Homoserine O-acetyltransferase</fullName>
        <shortName evidence="7">HAT</shortName>
        <ecNumber evidence="7">2.3.1.31</ecNumber>
    </recommendedName>
    <alternativeName>
        <fullName evidence="7">Homoserine transacetylase</fullName>
        <shortName evidence="7">HTA</shortName>
    </alternativeName>
</protein>
<dbReference type="SUPFAM" id="SSF52317">
    <property type="entry name" value="Class I glutamine amidotransferase-like"/>
    <property type="match status" value="1"/>
</dbReference>
<feature type="binding site" evidence="7">
    <location>
        <position position="249"/>
    </location>
    <ligand>
        <name>substrate</name>
    </ligand>
</feature>